<dbReference type="Gene3D" id="3.30.360.10">
    <property type="entry name" value="Dihydrodipicolinate Reductase, domain 2"/>
    <property type="match status" value="1"/>
</dbReference>
<dbReference type="GO" id="GO:0005737">
    <property type="term" value="C:cytoplasm"/>
    <property type="evidence" value="ECO:0007669"/>
    <property type="project" value="InterPro"/>
</dbReference>
<dbReference type="PANTHER" id="PTHR32338:SF10">
    <property type="entry name" value="N-ACETYL-GAMMA-GLUTAMYL-PHOSPHATE REDUCTASE, CHLOROPLASTIC-RELATED"/>
    <property type="match status" value="1"/>
</dbReference>
<evidence type="ECO:0000313" key="7">
    <source>
        <dbReference type="EMBL" id="HIU28879.1"/>
    </source>
</evidence>
<reference evidence="7" key="1">
    <citation type="submission" date="2020-10" db="EMBL/GenBank/DDBJ databases">
        <authorList>
            <person name="Gilroy R."/>
        </authorList>
    </citation>
    <scope>NUCLEOTIDE SEQUENCE</scope>
    <source>
        <strain evidence="7">CHK195-4489</strain>
    </source>
</reference>
<evidence type="ECO:0000313" key="8">
    <source>
        <dbReference type="Proteomes" id="UP000824089"/>
    </source>
</evidence>
<dbReference type="GO" id="GO:0003942">
    <property type="term" value="F:N-acetyl-gamma-glutamyl-phosphate reductase activity"/>
    <property type="evidence" value="ECO:0007669"/>
    <property type="project" value="UniProtKB-EC"/>
</dbReference>
<keyword evidence="1" id="KW-0963">Cytoplasm</keyword>
<keyword evidence="2" id="KW-0055">Arginine biosynthesis</keyword>
<dbReference type="InterPro" id="IPR058924">
    <property type="entry name" value="AGPR_dimerisation_dom"/>
</dbReference>
<dbReference type="Proteomes" id="UP000824089">
    <property type="component" value="Unassembled WGS sequence"/>
</dbReference>
<dbReference type="PANTHER" id="PTHR32338">
    <property type="entry name" value="N-ACETYL-GAMMA-GLUTAMYL-PHOSPHATE REDUCTASE, CHLOROPLASTIC-RELATED-RELATED"/>
    <property type="match status" value="1"/>
</dbReference>
<dbReference type="GO" id="GO:0051287">
    <property type="term" value="F:NAD binding"/>
    <property type="evidence" value="ECO:0007669"/>
    <property type="project" value="InterPro"/>
</dbReference>
<reference evidence="7" key="2">
    <citation type="journal article" date="2021" name="PeerJ">
        <title>Extensive microbial diversity within the chicken gut microbiome revealed by metagenomics and culture.</title>
        <authorList>
            <person name="Gilroy R."/>
            <person name="Ravi A."/>
            <person name="Getino M."/>
            <person name="Pursley I."/>
            <person name="Horton D.L."/>
            <person name="Alikhan N.F."/>
            <person name="Baker D."/>
            <person name="Gharbi K."/>
            <person name="Hall N."/>
            <person name="Watson M."/>
            <person name="Adriaenssens E.M."/>
            <person name="Foster-Nyarko E."/>
            <person name="Jarju S."/>
            <person name="Secka A."/>
            <person name="Antonio M."/>
            <person name="Oren A."/>
            <person name="Chaudhuri R.R."/>
            <person name="La Ragione R."/>
            <person name="Hildebrand F."/>
            <person name="Pallen M.J."/>
        </authorList>
    </citation>
    <scope>NUCLEOTIDE SEQUENCE</scope>
    <source>
        <strain evidence="7">CHK195-4489</strain>
    </source>
</reference>
<evidence type="ECO:0000256" key="2">
    <source>
        <dbReference type="ARBA" id="ARBA00022571"/>
    </source>
</evidence>
<dbReference type="SUPFAM" id="SSF55347">
    <property type="entry name" value="Glyceraldehyde-3-phosphate dehydrogenase-like, C-terminal domain"/>
    <property type="match status" value="1"/>
</dbReference>
<evidence type="ECO:0000256" key="3">
    <source>
        <dbReference type="ARBA" id="ARBA00022605"/>
    </source>
</evidence>
<evidence type="ECO:0000256" key="1">
    <source>
        <dbReference type="ARBA" id="ARBA00022490"/>
    </source>
</evidence>
<sequence>MTKVFIDGREGTTGLRIWDRLSAREDIELILLPEADRKNPDRRREAINESDISFLCLPDAAAAEAERMTENPKTVLIDTSTAHRTSPGWAYGFPELSEAHFQAIRESRRIAVPGCHAGGFIALVYPLVKYGLLPRSALLTSHSVTGYSGGGKKMIAEYEAENRDPLLDAPRQYGLTQRHKHLKEMQHVTELEHAPIFCPVVSDFYSGMVMTVPVFSRQLPEGVTCEAIRSLYRRQYPGPIVSYTDDLTDFGAGGFVSGAGCSGKDSMRIGVCGNEERILLIAQYDNLGKGASGAAVECMNLKMGADPKKGLDL</sequence>
<dbReference type="EC" id="1.2.1.38" evidence="7"/>
<dbReference type="AlphaFoldDB" id="A0A9D1I647"/>
<proteinExistence type="predicted"/>
<dbReference type="InterPro" id="IPR050085">
    <property type="entry name" value="AGPR"/>
</dbReference>
<dbReference type="Pfam" id="PF22698">
    <property type="entry name" value="Semialdhyde_dhC_1"/>
    <property type="match status" value="1"/>
</dbReference>
<dbReference type="NCBIfam" id="TIGR01851">
    <property type="entry name" value="argC_other"/>
    <property type="match status" value="1"/>
</dbReference>
<protein>
    <submittedName>
        <fullName evidence="7">N-acetyl-gamma-glutamyl-phosphate reductase</fullName>
        <ecNumber evidence="7">1.2.1.38</ecNumber>
    </submittedName>
</protein>
<accession>A0A9D1I647</accession>
<evidence type="ECO:0000256" key="4">
    <source>
        <dbReference type="ARBA" id="ARBA00022857"/>
    </source>
</evidence>
<gene>
    <name evidence="7" type="primary">argC</name>
    <name evidence="7" type="ORF">IAD50_01130</name>
</gene>
<evidence type="ECO:0000256" key="5">
    <source>
        <dbReference type="ARBA" id="ARBA00023002"/>
    </source>
</evidence>
<dbReference type="Pfam" id="PF01118">
    <property type="entry name" value="Semialdhyde_dh"/>
    <property type="match status" value="1"/>
</dbReference>
<feature type="domain" description="Semialdehyde dehydrogenase NAD-binding" evidence="6">
    <location>
        <begin position="3"/>
        <end position="103"/>
    </location>
</feature>
<organism evidence="7 8">
    <name type="scientific">Candidatus Egerieisoma faecipullorum</name>
    <dbReference type="NCBI Taxonomy" id="2840963"/>
    <lineage>
        <taxon>Bacteria</taxon>
        <taxon>Bacillati</taxon>
        <taxon>Bacillota</taxon>
        <taxon>Clostridia</taxon>
        <taxon>Eubacteriales</taxon>
        <taxon>Clostridiaceae</taxon>
        <taxon>Clostridiaceae incertae sedis</taxon>
        <taxon>Candidatus Egerieisoma</taxon>
    </lineage>
</organism>
<dbReference type="EMBL" id="DVMM01000021">
    <property type="protein sequence ID" value="HIU28879.1"/>
    <property type="molecule type" value="Genomic_DNA"/>
</dbReference>
<dbReference type="InterPro" id="IPR010136">
    <property type="entry name" value="AGPR_type-2"/>
</dbReference>
<dbReference type="SUPFAM" id="SSF51735">
    <property type="entry name" value="NAD(P)-binding Rossmann-fold domains"/>
    <property type="match status" value="1"/>
</dbReference>
<dbReference type="CDD" id="cd17896">
    <property type="entry name" value="AGPR_2_N"/>
    <property type="match status" value="1"/>
</dbReference>
<dbReference type="SMART" id="SM00859">
    <property type="entry name" value="Semialdhyde_dh"/>
    <property type="match status" value="1"/>
</dbReference>
<keyword evidence="5 7" id="KW-0560">Oxidoreductase</keyword>
<dbReference type="InterPro" id="IPR000534">
    <property type="entry name" value="Semialdehyde_DH_NAD-bd"/>
</dbReference>
<evidence type="ECO:0000259" key="6">
    <source>
        <dbReference type="SMART" id="SM00859"/>
    </source>
</evidence>
<dbReference type="CDD" id="cd23935">
    <property type="entry name" value="AGPR_2_C"/>
    <property type="match status" value="1"/>
</dbReference>
<keyword evidence="3" id="KW-0028">Amino-acid biosynthesis</keyword>
<keyword evidence="4" id="KW-0521">NADP</keyword>
<dbReference type="Gene3D" id="3.40.50.720">
    <property type="entry name" value="NAD(P)-binding Rossmann-like Domain"/>
    <property type="match status" value="1"/>
</dbReference>
<dbReference type="InterPro" id="IPR036291">
    <property type="entry name" value="NAD(P)-bd_dom_sf"/>
</dbReference>
<dbReference type="GO" id="GO:0006526">
    <property type="term" value="P:L-arginine biosynthetic process"/>
    <property type="evidence" value="ECO:0007669"/>
    <property type="project" value="UniProtKB-KW"/>
</dbReference>
<name>A0A9D1I647_9CLOT</name>
<comment type="caution">
    <text evidence="7">The sequence shown here is derived from an EMBL/GenBank/DDBJ whole genome shotgun (WGS) entry which is preliminary data.</text>
</comment>